<organism evidence="2 3">
    <name type="scientific">Sphingobacterium olei</name>
    <dbReference type="NCBI Taxonomy" id="2571155"/>
    <lineage>
        <taxon>Bacteria</taxon>
        <taxon>Pseudomonadati</taxon>
        <taxon>Bacteroidota</taxon>
        <taxon>Sphingobacteriia</taxon>
        <taxon>Sphingobacteriales</taxon>
        <taxon>Sphingobacteriaceae</taxon>
        <taxon>Sphingobacterium</taxon>
    </lineage>
</organism>
<reference evidence="2 3" key="1">
    <citation type="submission" date="2019-04" db="EMBL/GenBank/DDBJ databases">
        <title>Sphingobacterium olei sp. nov., isolated from oil-contaminated soil.</title>
        <authorList>
            <person name="Liu B."/>
        </authorList>
    </citation>
    <scope>NUCLEOTIDE SEQUENCE [LARGE SCALE GENOMIC DNA]</scope>
    <source>
        <strain evidence="2 3">HAL-9</strain>
    </source>
</reference>
<keyword evidence="3" id="KW-1185">Reference proteome</keyword>
<protein>
    <submittedName>
        <fullName evidence="2">Uncharacterized protein</fullName>
    </submittedName>
</protein>
<gene>
    <name evidence="2" type="ORF">FAZ15_09980</name>
</gene>
<dbReference type="Proteomes" id="UP000306808">
    <property type="component" value="Unassembled WGS sequence"/>
</dbReference>
<dbReference type="OrthoDB" id="707666at2"/>
<dbReference type="RefSeq" id="WP_136901155.1">
    <property type="nucleotide sequence ID" value="NZ_SUME01000003.1"/>
</dbReference>
<accession>A0A4U0P2S7</accession>
<evidence type="ECO:0000313" key="2">
    <source>
        <dbReference type="EMBL" id="TJZ61509.1"/>
    </source>
</evidence>
<sequence>MKKLTILMLITAFLFPSCDSKTERKTTGTPPTQEGIAKDSSYTETNKGISNSETDLLARLPVRDLPIMDSTSFDNFEKYGIRDNGFLKRIKFDPRRKEANNFRLNYKIPLSENFTSVVISYQCGEHELFTTLITINKDNKIIDKLEIAYDEIAESAFGKTSKIEKDKIMVTSSNWMSEVPVFETETYILEYNGKFKKIKS</sequence>
<name>A0A4U0P2S7_9SPHI</name>
<proteinExistence type="predicted"/>
<feature type="region of interest" description="Disordered" evidence="1">
    <location>
        <begin position="21"/>
        <end position="48"/>
    </location>
</feature>
<dbReference type="EMBL" id="SUME01000003">
    <property type="protein sequence ID" value="TJZ61509.1"/>
    <property type="molecule type" value="Genomic_DNA"/>
</dbReference>
<evidence type="ECO:0000313" key="3">
    <source>
        <dbReference type="Proteomes" id="UP000306808"/>
    </source>
</evidence>
<evidence type="ECO:0000256" key="1">
    <source>
        <dbReference type="SAM" id="MobiDB-lite"/>
    </source>
</evidence>
<dbReference type="AlphaFoldDB" id="A0A4U0P2S7"/>
<comment type="caution">
    <text evidence="2">The sequence shown here is derived from an EMBL/GenBank/DDBJ whole genome shotgun (WGS) entry which is preliminary data.</text>
</comment>